<evidence type="ECO:0000313" key="1">
    <source>
        <dbReference type="EMBL" id="RIA31363.1"/>
    </source>
</evidence>
<reference evidence="1 2" key="1">
    <citation type="submission" date="2018-08" db="EMBL/GenBank/DDBJ databases">
        <title>Genome sequencing of rice bacterial endophytes.</title>
        <authorList>
            <person name="Venturi V."/>
        </authorList>
    </citation>
    <scope>NUCLEOTIDE SEQUENCE [LARGE SCALE GENOMIC DNA]</scope>
    <source>
        <strain evidence="1 2">E1205</strain>
    </source>
</reference>
<dbReference type="AlphaFoldDB" id="A0A397N6I8"/>
<proteinExistence type="predicted"/>
<organism evidence="1 2">
    <name type="scientific">Ectopseudomonas oleovorans</name>
    <name type="common">Pseudomonas oleovorans</name>
    <dbReference type="NCBI Taxonomy" id="301"/>
    <lineage>
        <taxon>Bacteria</taxon>
        <taxon>Pseudomonadati</taxon>
        <taxon>Pseudomonadota</taxon>
        <taxon>Gammaproteobacteria</taxon>
        <taxon>Pseudomonadales</taxon>
        <taxon>Pseudomonadaceae</taxon>
        <taxon>Ectopseudomonas</taxon>
    </lineage>
</organism>
<evidence type="ECO:0000313" key="2">
    <source>
        <dbReference type="Proteomes" id="UP000265836"/>
    </source>
</evidence>
<dbReference type="Proteomes" id="UP000265836">
    <property type="component" value="Unassembled WGS sequence"/>
</dbReference>
<name>A0A397N6I8_ECTOL</name>
<sequence>MACSMIKTNKIMIKSSNMAWQYGSTDLTCTALKLKILKCAY</sequence>
<dbReference type="EMBL" id="QXDA01000003">
    <property type="protein sequence ID" value="RIA31363.1"/>
    <property type="molecule type" value="Genomic_DNA"/>
</dbReference>
<accession>A0A397N6I8</accession>
<protein>
    <submittedName>
        <fullName evidence="1">Uncharacterized protein</fullName>
    </submittedName>
</protein>
<comment type="caution">
    <text evidence="1">The sequence shown here is derived from an EMBL/GenBank/DDBJ whole genome shotgun (WGS) entry which is preliminary data.</text>
</comment>
<gene>
    <name evidence="1" type="ORF">DFO61_2079</name>
</gene>